<evidence type="ECO:0000313" key="6">
    <source>
        <dbReference type="EnsemblMetazoa" id="CLYHEMP018437.1"/>
    </source>
</evidence>
<dbReference type="SUPFAM" id="SSF56204">
    <property type="entry name" value="Hect, E3 ligase catalytic domain"/>
    <property type="match status" value="1"/>
</dbReference>
<feature type="compositionally biased region" description="Low complexity" evidence="4">
    <location>
        <begin position="273"/>
        <end position="285"/>
    </location>
</feature>
<keyword evidence="1 3" id="KW-0863">Zinc-finger</keyword>
<dbReference type="GO" id="GO:0008270">
    <property type="term" value="F:zinc ion binding"/>
    <property type="evidence" value="ECO:0007669"/>
    <property type="project" value="UniProtKB-KW"/>
</dbReference>
<feature type="domain" description="RING-type" evidence="5">
    <location>
        <begin position="366"/>
        <end position="405"/>
    </location>
</feature>
<dbReference type="Gene3D" id="3.30.40.10">
    <property type="entry name" value="Zinc/RING finger domain, C3HC4 (zinc finger)"/>
    <property type="match status" value="1"/>
</dbReference>
<accession>A0A7M5X5S4</accession>
<keyword evidence="2" id="KW-0862">Zinc</keyword>
<evidence type="ECO:0000256" key="3">
    <source>
        <dbReference type="PROSITE-ProRule" id="PRU00175"/>
    </source>
</evidence>
<dbReference type="Proteomes" id="UP000594262">
    <property type="component" value="Unplaced"/>
</dbReference>
<evidence type="ECO:0000313" key="7">
    <source>
        <dbReference type="Proteomes" id="UP000594262"/>
    </source>
</evidence>
<dbReference type="EnsemblMetazoa" id="CLYHEMT018437.1">
    <property type="protein sequence ID" value="CLYHEMP018437.1"/>
    <property type="gene ID" value="CLYHEMG018437"/>
</dbReference>
<sequence length="633" mass="71063">MDAINTRLSEIENRLVPNARNFRSVYQPNQGGPPAKRSFTPKKTWTATFFCLSEKGATHTPSSSQYFLYGNAGLGKKKRIQMPNTASHLDLQLNLEEEFPKLCICSGRFMLYKATGGGSGKRQLQRIELGPCGYSVPYLRDNCNVSHSTIYIVPIQHTLDMTAVVKPSYNSPTVDCQFCGDIIELALLEEHTKSCNKKPLSPRKEDDSSHSTTTRNASVASSHSTSTTSSRLQTSFHTTTRNALGASSHSTSTTSSRLQTSFHTTTRNALRQSSRSTAAETRTTNTTTNSLMNTQARPISPVISQSSRLTAAETRTTNTATNSLMSTQARPISPVETGTIDATSNLAAAVSRYNMMKPAIKEWAICDICREVIDNSPSHLISCKCRFHSECLNEWIERSLNCPTCGTKSCTKYADSEMYDEIIELWYYKFSDTVNIDIKDRSDITIRRSKLYEDTTAKISRIFKKGLVPLNLDFTDEDAADNGGPTREYFCELFDLYIGKLVHGETRRYTFVHDLVRLQNKEYQIFGYLTALALVHGCCGPRYFCQSLTDFILTGNAEPTIDEIADPEIKQKLQKIAACHDEKSFQELMGDFMERFDSGYMASTVSFYQKDELIKTMAYHYVISCSHQEINQF</sequence>
<dbReference type="RefSeq" id="XP_066924474.1">
    <property type="nucleotide sequence ID" value="XM_067068373.1"/>
</dbReference>
<reference evidence="6" key="1">
    <citation type="submission" date="2021-01" db="UniProtKB">
        <authorList>
            <consortium name="EnsemblMetazoa"/>
        </authorList>
    </citation>
    <scope>IDENTIFICATION</scope>
</reference>
<organism evidence="6 7">
    <name type="scientific">Clytia hemisphaerica</name>
    <dbReference type="NCBI Taxonomy" id="252671"/>
    <lineage>
        <taxon>Eukaryota</taxon>
        <taxon>Metazoa</taxon>
        <taxon>Cnidaria</taxon>
        <taxon>Hydrozoa</taxon>
        <taxon>Hydroidolina</taxon>
        <taxon>Leptothecata</taxon>
        <taxon>Obeliida</taxon>
        <taxon>Clytiidae</taxon>
        <taxon>Clytia</taxon>
    </lineage>
</organism>
<dbReference type="OrthoDB" id="5961068at2759"/>
<feature type="compositionally biased region" description="Polar residues" evidence="4">
    <location>
        <begin position="262"/>
        <end position="272"/>
    </location>
</feature>
<proteinExistence type="predicted"/>
<dbReference type="AlphaFoldDB" id="A0A7M5X5S4"/>
<dbReference type="InterPro" id="IPR013083">
    <property type="entry name" value="Znf_RING/FYVE/PHD"/>
</dbReference>
<evidence type="ECO:0000256" key="1">
    <source>
        <dbReference type="ARBA" id="ARBA00022771"/>
    </source>
</evidence>
<name>A0A7M5X5S4_9CNID</name>
<keyword evidence="1 3" id="KW-0479">Metal-binding</keyword>
<evidence type="ECO:0000256" key="2">
    <source>
        <dbReference type="ARBA" id="ARBA00022833"/>
    </source>
</evidence>
<dbReference type="GeneID" id="136811755"/>
<protein>
    <recommendedName>
        <fullName evidence="5">RING-type domain-containing protein</fullName>
    </recommendedName>
</protein>
<evidence type="ECO:0000256" key="4">
    <source>
        <dbReference type="SAM" id="MobiDB-lite"/>
    </source>
</evidence>
<dbReference type="PROSITE" id="PS50089">
    <property type="entry name" value="ZF_RING_2"/>
    <property type="match status" value="1"/>
</dbReference>
<dbReference type="Gene3D" id="3.90.1750.10">
    <property type="entry name" value="Hect, E3 ligase catalytic domains"/>
    <property type="match status" value="1"/>
</dbReference>
<dbReference type="Gene3D" id="3.30.2160.10">
    <property type="entry name" value="Hect, E3 ligase catalytic domain"/>
    <property type="match status" value="1"/>
</dbReference>
<dbReference type="Pfam" id="PF13639">
    <property type="entry name" value="zf-RING_2"/>
    <property type="match status" value="1"/>
</dbReference>
<keyword evidence="7" id="KW-1185">Reference proteome</keyword>
<feature type="compositionally biased region" description="Low complexity" evidence="4">
    <location>
        <begin position="247"/>
        <end position="261"/>
    </location>
</feature>
<feature type="region of interest" description="Disordered" evidence="4">
    <location>
        <begin position="196"/>
        <end position="285"/>
    </location>
</feature>
<feature type="compositionally biased region" description="Low complexity" evidence="4">
    <location>
        <begin position="218"/>
        <end position="235"/>
    </location>
</feature>
<dbReference type="SUPFAM" id="SSF57850">
    <property type="entry name" value="RING/U-box"/>
    <property type="match status" value="1"/>
</dbReference>
<dbReference type="InterPro" id="IPR035983">
    <property type="entry name" value="Hect_E3_ubiquitin_ligase"/>
</dbReference>
<dbReference type="InterPro" id="IPR001841">
    <property type="entry name" value="Znf_RING"/>
</dbReference>
<evidence type="ECO:0000259" key="5">
    <source>
        <dbReference type="PROSITE" id="PS50089"/>
    </source>
</evidence>
<dbReference type="GO" id="GO:0004842">
    <property type="term" value="F:ubiquitin-protein transferase activity"/>
    <property type="evidence" value="ECO:0007669"/>
    <property type="project" value="InterPro"/>
</dbReference>